<dbReference type="Proteomes" id="UP000095085">
    <property type="component" value="Unassembled WGS sequence"/>
</dbReference>
<feature type="region of interest" description="Disordered" evidence="8">
    <location>
        <begin position="99"/>
        <end position="201"/>
    </location>
</feature>
<evidence type="ECO:0000256" key="6">
    <source>
        <dbReference type="ARBA" id="ARBA00023295"/>
    </source>
</evidence>
<evidence type="ECO:0000313" key="13">
    <source>
        <dbReference type="Proteomes" id="UP000095085"/>
    </source>
</evidence>
<dbReference type="GO" id="GO:0009277">
    <property type="term" value="C:fungal-type cell wall"/>
    <property type="evidence" value="ECO:0007669"/>
    <property type="project" value="EnsemblFungi"/>
</dbReference>
<sequence length="441" mass="46842">MKFSQSTLLAILASVISVEAGCTQDGGNYYCSSTNKVTYQNVGYSGSYKDVTNMDESSGKCTQKSQSFSGNLSPLDEELSVHFRGPLKLLKFGVYYPSDGSNQKRDEQEDCTTTLQHAHHKHKRATVEVTQTVLVDGNGNTVTSTATNEASSAPEEESSESPSTTKTGEQNVSYTSGTETASTSESSSSSSSSSDGGSVASGDWERVAWYEPGSTDNVTFMNYYGGSGSGVWSGGFGNSISYANKDASGGSSKAVALEETTIKSNVEYMIFSSQSCDDGDGCGYYRDGIPAYHGFGGNQKIFVFEFEMPSANDDATINHDMPAIWLLNAKIPRTLQYGDASCSCWKSGCGELDAWEILSDGSDKLISHLHDGQGNDGTSNGGGGSQDYFDRPTSNSMKGAIVFSGEDISILEVDDDFESSLSSSTVKNWINKSGSTASVGN</sequence>
<comment type="similarity">
    <text evidence="2">Belongs to the PGA52 family.</text>
</comment>
<feature type="compositionally biased region" description="Polar residues" evidence="8">
    <location>
        <begin position="128"/>
        <end position="142"/>
    </location>
</feature>
<feature type="compositionally biased region" description="Low complexity" evidence="8">
    <location>
        <begin position="175"/>
        <end position="201"/>
    </location>
</feature>
<feature type="compositionally biased region" description="Low complexity" evidence="8">
    <location>
        <begin position="143"/>
        <end position="153"/>
    </location>
</feature>
<dbReference type="PANTHER" id="PTHR31737">
    <property type="entry name" value="PROTEIN TOS1"/>
    <property type="match status" value="1"/>
</dbReference>
<evidence type="ECO:0000256" key="3">
    <source>
        <dbReference type="ARBA" id="ARBA00012780"/>
    </source>
</evidence>
<gene>
    <name evidence="12" type="ORF">HYPBUDRAFT_131233</name>
</gene>
<dbReference type="OrthoDB" id="118256at2759"/>
<evidence type="ECO:0000256" key="7">
    <source>
        <dbReference type="ARBA" id="ARBA00023316"/>
    </source>
</evidence>
<feature type="region of interest" description="Disordered" evidence="8">
    <location>
        <begin position="368"/>
        <end position="390"/>
    </location>
</feature>
<keyword evidence="7" id="KW-0961">Cell wall biogenesis/degradation</keyword>
<evidence type="ECO:0000259" key="11">
    <source>
        <dbReference type="Pfam" id="PF10290"/>
    </source>
</evidence>
<keyword evidence="4 9" id="KW-0732">Signal</keyword>
<reference evidence="13" key="1">
    <citation type="submission" date="2016-05" db="EMBL/GenBank/DDBJ databases">
        <title>Comparative genomics of biotechnologically important yeasts.</title>
        <authorList>
            <consortium name="DOE Joint Genome Institute"/>
            <person name="Riley R."/>
            <person name="Haridas S."/>
            <person name="Wolfe K.H."/>
            <person name="Lopes M.R."/>
            <person name="Hittinger C.T."/>
            <person name="Goker M."/>
            <person name="Salamov A."/>
            <person name="Wisecaver J."/>
            <person name="Long T.M."/>
            <person name="Aerts A.L."/>
            <person name="Barry K."/>
            <person name="Choi C."/>
            <person name="Clum A."/>
            <person name="Coughlan A.Y."/>
            <person name="Deshpande S."/>
            <person name="Douglass A.P."/>
            <person name="Hanson S.J."/>
            <person name="Klenk H.-P."/>
            <person name="Labutti K."/>
            <person name="Lapidus A."/>
            <person name="Lindquist E."/>
            <person name="Lipzen A."/>
            <person name="Meier-Kolthoff J.P."/>
            <person name="Ohm R.A."/>
            <person name="Otillar R.P."/>
            <person name="Pangilinan J."/>
            <person name="Peng Y."/>
            <person name="Rokas A."/>
            <person name="Rosa C.A."/>
            <person name="Scheuner C."/>
            <person name="Sibirny A.A."/>
            <person name="Slot J.C."/>
            <person name="Stielow J.B."/>
            <person name="Sun H."/>
            <person name="Kurtzman C.P."/>
            <person name="Blackwell M."/>
            <person name="Grigoriev I.V."/>
            <person name="Jeffries T.W."/>
        </authorList>
    </citation>
    <scope>NUCLEOTIDE SEQUENCE [LARGE SCALE GENOMIC DNA]</scope>
    <source>
        <strain evidence="13">NRRL Y-1933</strain>
    </source>
</reference>
<name>A0A1E4RQ57_9ASCO</name>
<feature type="chain" id="PRO_5009162399" description="glucan endo-1,3-beta-D-glucosidase" evidence="9">
    <location>
        <begin position="21"/>
        <end position="441"/>
    </location>
</feature>
<dbReference type="GO" id="GO:0071555">
    <property type="term" value="P:cell wall organization"/>
    <property type="evidence" value="ECO:0007669"/>
    <property type="project" value="UniProtKB-KW"/>
</dbReference>
<dbReference type="STRING" id="984485.A0A1E4RQ57"/>
<accession>A0A1E4RQ57</accession>
<feature type="signal peptide" evidence="9">
    <location>
        <begin position="1"/>
        <end position="20"/>
    </location>
</feature>
<protein>
    <recommendedName>
        <fullName evidence="3">glucan endo-1,3-beta-D-glucosidase</fullName>
        <ecNumber evidence="3">3.2.1.39</ecNumber>
    </recommendedName>
</protein>
<evidence type="ECO:0000256" key="9">
    <source>
        <dbReference type="SAM" id="SignalP"/>
    </source>
</evidence>
<evidence type="ECO:0000313" key="12">
    <source>
        <dbReference type="EMBL" id="ODV69412.1"/>
    </source>
</evidence>
<dbReference type="EC" id="3.2.1.39" evidence="3"/>
<dbReference type="Pfam" id="PF10287">
    <property type="entry name" value="YJL171C_Tos1_C"/>
    <property type="match status" value="1"/>
</dbReference>
<evidence type="ECO:0000259" key="10">
    <source>
        <dbReference type="Pfam" id="PF10287"/>
    </source>
</evidence>
<dbReference type="PANTHER" id="PTHR31737:SF2">
    <property type="entry name" value="PROTEIN TOS1"/>
    <property type="match status" value="1"/>
</dbReference>
<dbReference type="InterPro" id="IPR018805">
    <property type="entry name" value="YJL171C/Tos1_C"/>
</dbReference>
<evidence type="ECO:0000256" key="8">
    <source>
        <dbReference type="SAM" id="MobiDB-lite"/>
    </source>
</evidence>
<evidence type="ECO:0000256" key="1">
    <source>
        <dbReference type="ARBA" id="ARBA00000382"/>
    </source>
</evidence>
<evidence type="ECO:0000256" key="4">
    <source>
        <dbReference type="ARBA" id="ARBA00022729"/>
    </source>
</evidence>
<organism evidence="12 13">
    <name type="scientific">Hyphopichia burtonii NRRL Y-1933</name>
    <dbReference type="NCBI Taxonomy" id="984485"/>
    <lineage>
        <taxon>Eukaryota</taxon>
        <taxon>Fungi</taxon>
        <taxon>Dikarya</taxon>
        <taxon>Ascomycota</taxon>
        <taxon>Saccharomycotina</taxon>
        <taxon>Pichiomycetes</taxon>
        <taxon>Debaryomycetaceae</taxon>
        <taxon>Hyphopichia</taxon>
    </lineage>
</organism>
<keyword evidence="5" id="KW-0378">Hydrolase</keyword>
<keyword evidence="13" id="KW-1185">Reference proteome</keyword>
<dbReference type="AlphaFoldDB" id="A0A1E4RQ57"/>
<dbReference type="InterPro" id="IPR018807">
    <property type="entry name" value="YJL171C/Tos1_N"/>
</dbReference>
<evidence type="ECO:0000256" key="2">
    <source>
        <dbReference type="ARBA" id="ARBA00006055"/>
    </source>
</evidence>
<feature type="domain" description="Cell wall protein YJL171C/Tos1 N-terminal" evidence="11">
    <location>
        <begin position="35"/>
        <end position="97"/>
    </location>
</feature>
<feature type="domain" description="Cell wall protein YJL171C/Tos1 C-terminal" evidence="10">
    <location>
        <begin position="202"/>
        <end position="429"/>
    </location>
</feature>
<dbReference type="GO" id="GO:0042973">
    <property type="term" value="F:glucan endo-1,3-beta-D-glucosidase activity"/>
    <property type="evidence" value="ECO:0007669"/>
    <property type="project" value="UniProtKB-EC"/>
</dbReference>
<dbReference type="EMBL" id="KV454538">
    <property type="protein sequence ID" value="ODV69412.1"/>
    <property type="molecule type" value="Genomic_DNA"/>
</dbReference>
<dbReference type="GeneID" id="30993996"/>
<dbReference type="Pfam" id="PF10290">
    <property type="entry name" value="YJL171C_Tos1_N"/>
    <property type="match status" value="1"/>
</dbReference>
<keyword evidence="6" id="KW-0326">Glycosidase</keyword>
<dbReference type="RefSeq" id="XP_020078479.1">
    <property type="nucleotide sequence ID" value="XM_020219446.1"/>
</dbReference>
<comment type="catalytic activity">
    <reaction evidence="1">
        <text>Hydrolysis of (1-&gt;3)-beta-D-glucosidic linkages in (1-&gt;3)-beta-D-glucans.</text>
        <dbReference type="EC" id="3.2.1.39"/>
    </reaction>
</comment>
<evidence type="ECO:0000256" key="5">
    <source>
        <dbReference type="ARBA" id="ARBA00022801"/>
    </source>
</evidence>
<proteinExistence type="inferred from homology"/>